<reference evidence="1" key="1">
    <citation type="submission" date="2021-01" db="EMBL/GenBank/DDBJ databases">
        <title>Whole genome shotgun sequence of Actinoplanes nipponensis NBRC 14063.</title>
        <authorList>
            <person name="Komaki H."/>
            <person name="Tamura T."/>
        </authorList>
    </citation>
    <scope>NUCLEOTIDE SEQUENCE</scope>
    <source>
        <strain evidence="1">NBRC 14063</strain>
    </source>
</reference>
<comment type="caution">
    <text evidence="1">The sequence shown here is derived from an EMBL/GenBank/DDBJ whole genome shotgun (WGS) entry which is preliminary data.</text>
</comment>
<dbReference type="EMBL" id="BOMQ01000008">
    <property type="protein sequence ID" value="GIE46977.1"/>
    <property type="molecule type" value="Genomic_DNA"/>
</dbReference>
<gene>
    <name evidence="1" type="ORF">Ani05nite_05110</name>
</gene>
<dbReference type="RefSeq" id="WP_203763981.1">
    <property type="nucleotide sequence ID" value="NZ_BAAAYJ010000103.1"/>
</dbReference>
<name>A0A919JDK9_9ACTN</name>
<evidence type="ECO:0000313" key="1">
    <source>
        <dbReference type="EMBL" id="GIE46977.1"/>
    </source>
</evidence>
<organism evidence="1 2">
    <name type="scientific">Actinoplanes nipponensis</name>
    <dbReference type="NCBI Taxonomy" id="135950"/>
    <lineage>
        <taxon>Bacteria</taxon>
        <taxon>Bacillati</taxon>
        <taxon>Actinomycetota</taxon>
        <taxon>Actinomycetes</taxon>
        <taxon>Micromonosporales</taxon>
        <taxon>Micromonosporaceae</taxon>
        <taxon>Actinoplanes</taxon>
    </lineage>
</organism>
<accession>A0A919JDK9</accession>
<keyword evidence="2" id="KW-1185">Reference proteome</keyword>
<proteinExistence type="predicted"/>
<sequence>MILWYLPYVREGFRPSGDGFSATVGWRPQTRVTTRVAAPGRPAHDTVTRFDLLGPGDVVGIDAAQVLRVLPAPNSRRAEPEFFPTVELDAPDLPWAFSPTPAGANRLIPWLCLIVVEDQPGVSLRPGATGQSQWILSLDPAVAAHELPLLTEAWAWAHAQVTCDTQAQIADTLATAPDRTISRLVAARRLLPDRRYLACLVPTYHAGVVAGLGEDPEAIPAASARDLAWSATALPAELPVYYTWSFTTGEAGDIESMLRRLGPAPAPADARRPLALRLAGGDTPVVVDWQPPLRRPQQASVDPRPAAIVAGIRAALAPGTGDGPVVGPPFLGEPWVAGRALDPITAWTPALNLTPMARAAAGLGADLVRERQEELVAAIWEQFAAYREADRQQRLQQLSTIVENQVKGRLQQAPIEQASRVLGPVVAQAVPDAPSVGLRTAVGRRTTNKIWRIQARTVNDDGQSLRLAPSPRAALPLAPAVSLPPAVMLTRGAPPGPPVAAAAAPPSEVGGKPPPVADTQALLAPGDPAYHGSRFAPRLATPLAEILAERFRALLLPSTAEIRPDTILGVEVDRGFVEAFLVGANQELNRELLWRGLPADPRATAFRRFWRRTDQADDIPAIASWPATTALGGNSTPMDAGVLLRSEIVHRCPSLVVAAVPAVWGSDGKRRPSGDPAALKLPIIRTLIGDDLLYVGFAGLTLTAMIGQHHPGGPAGWFIMLAENPVDPRFGLDPPVTPAPDPARGNLSWSHVRMPAGDTYARASGLPAIPAIGFSFATANGASVANVLQQRTFRAFLHGTALVRPES</sequence>
<dbReference type="Proteomes" id="UP000647172">
    <property type="component" value="Unassembled WGS sequence"/>
</dbReference>
<protein>
    <submittedName>
        <fullName evidence="1">Uncharacterized protein</fullName>
    </submittedName>
</protein>
<dbReference type="AlphaFoldDB" id="A0A919JDK9"/>
<evidence type="ECO:0000313" key="2">
    <source>
        <dbReference type="Proteomes" id="UP000647172"/>
    </source>
</evidence>